<comment type="caution">
    <text evidence="6">The sequence shown here is derived from an EMBL/GenBank/DDBJ whole genome shotgun (WGS) entry which is preliminary data.</text>
</comment>
<dbReference type="Pfam" id="PF04011">
    <property type="entry name" value="LemA"/>
    <property type="match status" value="1"/>
</dbReference>
<dbReference type="STRING" id="1333998.M2A_1853"/>
<dbReference type="GO" id="GO:0016020">
    <property type="term" value="C:membrane"/>
    <property type="evidence" value="ECO:0007669"/>
    <property type="project" value="UniProtKB-SubCell"/>
</dbReference>
<organism evidence="6 7">
    <name type="scientific">Tepidicaulis marinus</name>
    <dbReference type="NCBI Taxonomy" id="1333998"/>
    <lineage>
        <taxon>Bacteria</taxon>
        <taxon>Pseudomonadati</taxon>
        <taxon>Pseudomonadota</taxon>
        <taxon>Alphaproteobacteria</taxon>
        <taxon>Hyphomicrobiales</taxon>
        <taxon>Parvibaculaceae</taxon>
        <taxon>Tepidicaulis</taxon>
    </lineage>
</organism>
<dbReference type="PANTHER" id="PTHR34478">
    <property type="entry name" value="PROTEIN LEMA"/>
    <property type="match status" value="1"/>
</dbReference>
<comment type="similarity">
    <text evidence="2">Belongs to the LemA family.</text>
</comment>
<comment type="subcellular location">
    <subcellularLocation>
        <location evidence="1">Membrane</location>
        <topology evidence="1">Single-pass membrane protein</topology>
    </subcellularLocation>
</comment>
<evidence type="ECO:0000256" key="4">
    <source>
        <dbReference type="ARBA" id="ARBA00022989"/>
    </source>
</evidence>
<gene>
    <name evidence="6" type="ORF">M2A_1853</name>
</gene>
<keyword evidence="3" id="KW-0812">Transmembrane</keyword>
<evidence type="ECO:0000256" key="5">
    <source>
        <dbReference type="ARBA" id="ARBA00023136"/>
    </source>
</evidence>
<dbReference type="eggNOG" id="COG1704">
    <property type="taxonomic scope" value="Bacteria"/>
</dbReference>
<evidence type="ECO:0000313" key="6">
    <source>
        <dbReference type="EMBL" id="GAK45354.1"/>
    </source>
</evidence>
<evidence type="ECO:0000256" key="2">
    <source>
        <dbReference type="ARBA" id="ARBA00008854"/>
    </source>
</evidence>
<sequence length="195" mass="21869">MSEMGILLLVLLAGAGLAYLWYTKIIARRNTALEALSSIDVQLRKRHDLIPNLVAMAKRFMTHERELLDRLTEQRAKAAEPYSRNDPRAIERHLADEQALQSSLVRVLAVAENYPDLKSDRTVMEVQAGLEEVEGHIAAARRFYNAAVTDLNNSVQIFPGNIIAGWAKVEPMPYFELEETAMRAPVDVGALMDKP</sequence>
<dbReference type="InterPro" id="IPR007156">
    <property type="entry name" value="MamQ_LemA"/>
</dbReference>
<protein>
    <submittedName>
        <fullName evidence="6">LemA protein</fullName>
    </submittedName>
</protein>
<keyword evidence="4" id="KW-1133">Transmembrane helix</keyword>
<evidence type="ECO:0000313" key="7">
    <source>
        <dbReference type="Proteomes" id="UP000028702"/>
    </source>
</evidence>
<dbReference type="EMBL" id="BBIO01000008">
    <property type="protein sequence ID" value="GAK45354.1"/>
    <property type="molecule type" value="Genomic_DNA"/>
</dbReference>
<keyword evidence="5" id="KW-0472">Membrane</keyword>
<keyword evidence="7" id="KW-1185">Reference proteome</keyword>
<dbReference type="Gene3D" id="1.20.1440.20">
    <property type="entry name" value="LemA-like domain"/>
    <property type="match status" value="1"/>
</dbReference>
<proteinExistence type="inferred from homology"/>
<dbReference type="PANTHER" id="PTHR34478:SF2">
    <property type="entry name" value="MEMBRANE PROTEIN"/>
    <property type="match status" value="1"/>
</dbReference>
<evidence type="ECO:0000256" key="3">
    <source>
        <dbReference type="ARBA" id="ARBA00022692"/>
    </source>
</evidence>
<name>A0A081BBD6_9HYPH</name>
<evidence type="ECO:0000256" key="1">
    <source>
        <dbReference type="ARBA" id="ARBA00004167"/>
    </source>
</evidence>
<dbReference type="AlphaFoldDB" id="A0A081BBD6"/>
<reference evidence="6 7" key="1">
    <citation type="submission" date="2014-07" db="EMBL/GenBank/DDBJ databases">
        <title>Tepidicaulis marinum gen. nov., sp. nov., a novel marine bacterium denitrifying nitrate to nitrous oxide strictly under microaerobic conditions.</title>
        <authorList>
            <person name="Takeuchi M."/>
            <person name="Yamagishi T."/>
            <person name="Kamagata Y."/>
            <person name="Oshima K."/>
            <person name="Hattori M."/>
            <person name="Katayama T."/>
            <person name="Hanada S."/>
            <person name="Tamaki H."/>
            <person name="Marumo K."/>
            <person name="Maeda H."/>
            <person name="Nedachi M."/>
            <person name="Iwasaki W."/>
            <person name="Suwa Y."/>
            <person name="Sakata S."/>
        </authorList>
    </citation>
    <scope>NUCLEOTIDE SEQUENCE [LARGE SCALE GENOMIC DNA]</scope>
    <source>
        <strain evidence="6 7">MA2</strain>
    </source>
</reference>
<accession>A0A081BBD6</accession>
<dbReference type="SUPFAM" id="SSF140478">
    <property type="entry name" value="LemA-like"/>
    <property type="match status" value="1"/>
</dbReference>
<dbReference type="InterPro" id="IPR023353">
    <property type="entry name" value="LemA-like_dom_sf"/>
</dbReference>
<dbReference type="Proteomes" id="UP000028702">
    <property type="component" value="Unassembled WGS sequence"/>
</dbReference>